<keyword evidence="3" id="KW-1185">Reference proteome</keyword>
<reference evidence="2 3" key="1">
    <citation type="submission" date="2019-03" db="EMBL/GenBank/DDBJ databases">
        <title>Genomic Encyclopedia of Type Strains, Phase IV (KMG-IV): sequencing the most valuable type-strain genomes for metagenomic binning, comparative biology and taxonomic classification.</title>
        <authorList>
            <person name="Goeker M."/>
        </authorList>
    </citation>
    <scope>NUCLEOTIDE SEQUENCE [LARGE SCALE GENOMIC DNA]</scope>
    <source>
        <strain evidence="2 3">DSM 101</strain>
    </source>
</reference>
<dbReference type="OrthoDB" id="9803627at2"/>
<dbReference type="EMBL" id="SMFY01000002">
    <property type="protein sequence ID" value="TCK28430.1"/>
    <property type="molecule type" value="Genomic_DNA"/>
</dbReference>
<gene>
    <name evidence="2" type="ORF">EV667_2434</name>
</gene>
<dbReference type="RefSeq" id="WP_131835586.1">
    <property type="nucleotide sequence ID" value="NZ_SMFY01000002.1"/>
</dbReference>
<sequence>MEIFYWKSPDGNVGDDLNPWLWPRVFEREFLDRAAGRRFFGIGSVLDERVFCQPHPNGATVFGAGMRGPMGPLPRRPDVDIRFVRGPLSSAALSAMGWGEIEYISDPAVLTPLYTAVSPITSARKISPETAEQPPSTQRPLSLFIPYFDTPAKVVDRVCRDTGLHPLPITSDVDQFIATLRTAEKVVTEAMHGAILADAFRIPWAPCRISSGLTEGRTSQFKWDDWRRSLGLEPTSIVGTLPEGVIERVPHRYLRRLRTLATMRASATVARVLRQDRWHLSRDSALKTAQDRILEHAHRLARTGDAPYPATARRP</sequence>
<accession>A0A4R1I4V1</accession>
<comment type="caution">
    <text evidence="2">The sequence shown here is derived from an EMBL/GenBank/DDBJ whole genome shotgun (WGS) entry which is preliminary data.</text>
</comment>
<organism evidence="2 3">
    <name type="scientific">Ancylobacter aquaticus</name>
    <dbReference type="NCBI Taxonomy" id="100"/>
    <lineage>
        <taxon>Bacteria</taxon>
        <taxon>Pseudomonadati</taxon>
        <taxon>Pseudomonadota</taxon>
        <taxon>Alphaproteobacteria</taxon>
        <taxon>Hyphomicrobiales</taxon>
        <taxon>Xanthobacteraceae</taxon>
        <taxon>Ancylobacter</taxon>
    </lineage>
</organism>
<dbReference type="InterPro" id="IPR007345">
    <property type="entry name" value="Polysacch_pyruvyl_Trfase"/>
</dbReference>
<dbReference type="Pfam" id="PF04230">
    <property type="entry name" value="PS_pyruv_trans"/>
    <property type="match status" value="1"/>
</dbReference>
<dbReference type="AlphaFoldDB" id="A0A4R1I4V1"/>
<evidence type="ECO:0000313" key="2">
    <source>
        <dbReference type="EMBL" id="TCK28430.1"/>
    </source>
</evidence>
<evidence type="ECO:0000313" key="3">
    <source>
        <dbReference type="Proteomes" id="UP000295030"/>
    </source>
</evidence>
<name>A0A4R1I4V1_ANCAQ</name>
<evidence type="ECO:0000259" key="1">
    <source>
        <dbReference type="Pfam" id="PF04230"/>
    </source>
</evidence>
<protein>
    <submittedName>
        <fullName evidence="2">Succinoglycan biosynthesis protein ExoV</fullName>
    </submittedName>
</protein>
<proteinExistence type="predicted"/>
<feature type="domain" description="Polysaccharide pyruvyl transferase" evidence="1">
    <location>
        <begin position="79"/>
        <end position="208"/>
    </location>
</feature>
<dbReference type="Proteomes" id="UP000295030">
    <property type="component" value="Unassembled WGS sequence"/>
</dbReference>